<dbReference type="InterPro" id="IPR036388">
    <property type="entry name" value="WH-like_DNA-bd_sf"/>
</dbReference>
<feature type="region of interest" description="Disordered" evidence="2">
    <location>
        <begin position="1"/>
        <end position="132"/>
    </location>
</feature>
<dbReference type="Proteomes" id="UP000675881">
    <property type="component" value="Chromosome 9"/>
</dbReference>
<dbReference type="AlphaFoldDB" id="A0A7R8D6J9"/>
<keyword evidence="1" id="KW-0804">Transcription</keyword>
<keyword evidence="4" id="KW-1185">Reference proteome</keyword>
<keyword evidence="1" id="KW-0805">Transcription regulation</keyword>
<protein>
    <recommendedName>
        <fullName evidence="1">Transcription initiation factor IIF subunit alpha</fullName>
    </recommendedName>
</protein>
<dbReference type="Pfam" id="PF05793">
    <property type="entry name" value="TFIIF_alpha"/>
    <property type="match status" value="1"/>
</dbReference>
<comment type="subcellular location">
    <subcellularLocation>
        <location evidence="1">Nucleus</location>
    </subcellularLocation>
</comment>
<dbReference type="InterPro" id="IPR036390">
    <property type="entry name" value="WH_DNA-bd_sf"/>
</dbReference>
<evidence type="ECO:0000313" key="4">
    <source>
        <dbReference type="Proteomes" id="UP000675881"/>
    </source>
</evidence>
<gene>
    <name evidence="3" type="ORF">LSAA_15271</name>
</gene>
<dbReference type="GO" id="GO:0003677">
    <property type="term" value="F:DNA binding"/>
    <property type="evidence" value="ECO:0007669"/>
    <property type="project" value="UniProtKB-KW"/>
</dbReference>
<dbReference type="GO" id="GO:0032968">
    <property type="term" value="P:positive regulation of transcription elongation by RNA polymerase II"/>
    <property type="evidence" value="ECO:0007669"/>
    <property type="project" value="InterPro"/>
</dbReference>
<evidence type="ECO:0000313" key="3">
    <source>
        <dbReference type="EMBL" id="CAF3045072.1"/>
    </source>
</evidence>
<proteinExistence type="inferred from homology"/>
<evidence type="ECO:0000256" key="2">
    <source>
        <dbReference type="SAM" id="MobiDB-lite"/>
    </source>
</evidence>
<evidence type="ECO:0000256" key="1">
    <source>
        <dbReference type="RuleBase" id="RU366044"/>
    </source>
</evidence>
<feature type="compositionally biased region" description="Basic and acidic residues" evidence="2">
    <location>
        <begin position="31"/>
        <end position="41"/>
    </location>
</feature>
<feature type="compositionally biased region" description="Acidic residues" evidence="2">
    <location>
        <begin position="8"/>
        <end position="30"/>
    </location>
</feature>
<dbReference type="Gene3D" id="1.10.10.10">
    <property type="entry name" value="Winged helix-like DNA-binding domain superfamily/Winged helix DNA-binding domain"/>
    <property type="match status" value="1"/>
</dbReference>
<feature type="compositionally biased region" description="Low complexity" evidence="2">
    <location>
        <begin position="120"/>
        <end position="132"/>
    </location>
</feature>
<dbReference type="OrthoDB" id="76676at2759"/>
<dbReference type="EMBL" id="HG994588">
    <property type="protein sequence ID" value="CAF3045072.1"/>
    <property type="molecule type" value="Genomic_DNA"/>
</dbReference>
<dbReference type="SUPFAM" id="SSF46785">
    <property type="entry name" value="Winged helix' DNA-binding domain"/>
    <property type="match status" value="1"/>
</dbReference>
<organism evidence="3 4">
    <name type="scientific">Lepeophtheirus salmonis</name>
    <name type="common">Salmon louse</name>
    <name type="synonym">Caligus salmonis</name>
    <dbReference type="NCBI Taxonomy" id="72036"/>
    <lineage>
        <taxon>Eukaryota</taxon>
        <taxon>Metazoa</taxon>
        <taxon>Ecdysozoa</taxon>
        <taxon>Arthropoda</taxon>
        <taxon>Crustacea</taxon>
        <taxon>Multicrustacea</taxon>
        <taxon>Hexanauplia</taxon>
        <taxon>Copepoda</taxon>
        <taxon>Siphonostomatoida</taxon>
        <taxon>Caligidae</taxon>
        <taxon>Lepeophtheirus</taxon>
    </lineage>
</organism>
<feature type="compositionally biased region" description="Basic and acidic residues" evidence="2">
    <location>
        <begin position="87"/>
        <end position="97"/>
    </location>
</feature>
<dbReference type="InterPro" id="IPR008851">
    <property type="entry name" value="TFIIF-alpha"/>
</dbReference>
<reference evidence="3" key="1">
    <citation type="submission" date="2021-02" db="EMBL/GenBank/DDBJ databases">
        <authorList>
            <person name="Bekaert M."/>
        </authorList>
    </citation>
    <scope>NUCLEOTIDE SEQUENCE</scope>
    <source>
        <strain evidence="3">IoA-00</strain>
    </source>
</reference>
<accession>A0A7R8D6J9</accession>
<comment type="similarity">
    <text evidence="1">Belongs to the TFIIF alpha subunit family.</text>
</comment>
<name>A0A7R8D6J9_LEPSM</name>
<feature type="compositionally biased region" description="Low complexity" evidence="2">
    <location>
        <begin position="72"/>
        <end position="85"/>
    </location>
</feature>
<comment type="function">
    <text evidence="1">TFIIF is a general transcription initiation factor that binds to RNA polymerase II and helps to recruit it to the initiation complex in collaboration with TFIIB. It promotes transcription elongation.</text>
</comment>
<dbReference type="GO" id="GO:0006367">
    <property type="term" value="P:transcription initiation at RNA polymerase II promoter"/>
    <property type="evidence" value="ECO:0007669"/>
    <property type="project" value="InterPro"/>
</dbReference>
<dbReference type="GO" id="GO:0005634">
    <property type="term" value="C:nucleus"/>
    <property type="evidence" value="ECO:0007669"/>
    <property type="project" value="UniProtKB-SubCell"/>
</dbReference>
<sequence>MKHLRDSDDGDDECREVDYMSDESSDSENEMMEKTDAKGVDQDQGLARMLDSESSSDEDEIKKKSDKEEESTNSSRSSSPTPNGSDKQAKVDKRKSIIDNILDPGLEPAQKKSRLETFGSSSSSIVSPLSGSEAALEEDVRRYLARKPMTTTELVKKIHSKRFQDSSSEELMPLLVNVLKKVKPITSKTKGIMYLSLKPDK</sequence>
<keyword evidence="1" id="KW-0539">Nucleus</keyword>
<keyword evidence="1" id="KW-0238">DNA-binding</keyword>